<keyword evidence="4" id="KW-0560">Oxidoreductase</keyword>
<dbReference type="RefSeq" id="WP_150023110.1">
    <property type="nucleotide sequence ID" value="NZ_VWOJ01000002.1"/>
</dbReference>
<feature type="domain" description="Manganese/iron superoxide dismutase C-terminal" evidence="8">
    <location>
        <begin position="151"/>
        <end position="255"/>
    </location>
</feature>
<comment type="similarity">
    <text evidence="1">Belongs to the iron/manganese superoxide dismutase family.</text>
</comment>
<accession>A0A5M6ZGG5</accession>
<gene>
    <name evidence="9" type="ORF">F1654_08570</name>
</gene>
<dbReference type="Pfam" id="PF02777">
    <property type="entry name" value="Sod_Fe_C"/>
    <property type="match status" value="1"/>
</dbReference>
<dbReference type="AlphaFoldDB" id="A0A5M6ZGG5"/>
<evidence type="ECO:0000256" key="6">
    <source>
        <dbReference type="SAM" id="SignalP"/>
    </source>
</evidence>
<dbReference type="InterPro" id="IPR019833">
    <property type="entry name" value="Mn/Fe_SOD_BS"/>
</dbReference>
<dbReference type="Pfam" id="PF00081">
    <property type="entry name" value="Sod_Fe_N"/>
    <property type="match status" value="1"/>
</dbReference>
<organism evidence="9 10">
    <name type="scientific">Alkalicaulis satelles</name>
    <dbReference type="NCBI Taxonomy" id="2609175"/>
    <lineage>
        <taxon>Bacteria</taxon>
        <taxon>Pseudomonadati</taxon>
        <taxon>Pseudomonadota</taxon>
        <taxon>Alphaproteobacteria</taxon>
        <taxon>Maricaulales</taxon>
        <taxon>Maricaulaceae</taxon>
        <taxon>Alkalicaulis</taxon>
    </lineage>
</organism>
<name>A0A5M6ZGG5_9PROT</name>
<evidence type="ECO:0000313" key="10">
    <source>
        <dbReference type="Proteomes" id="UP000325122"/>
    </source>
</evidence>
<evidence type="ECO:0000259" key="8">
    <source>
        <dbReference type="Pfam" id="PF02777"/>
    </source>
</evidence>
<evidence type="ECO:0000256" key="1">
    <source>
        <dbReference type="ARBA" id="ARBA00008714"/>
    </source>
</evidence>
<dbReference type="Gene3D" id="1.10.287.990">
    <property type="entry name" value="Fe,Mn superoxide dismutase (SOD) domain"/>
    <property type="match status" value="1"/>
</dbReference>
<dbReference type="PRINTS" id="PR01703">
    <property type="entry name" value="MNSODISMTASE"/>
</dbReference>
<dbReference type="PROSITE" id="PS00088">
    <property type="entry name" value="SOD_MN"/>
    <property type="match status" value="1"/>
</dbReference>
<dbReference type="SUPFAM" id="SSF46609">
    <property type="entry name" value="Fe,Mn superoxide dismutase (SOD), N-terminal domain"/>
    <property type="match status" value="1"/>
</dbReference>
<feature type="domain" description="Manganese/iron superoxide dismutase N-terminal" evidence="7">
    <location>
        <begin position="59"/>
        <end position="141"/>
    </location>
</feature>
<dbReference type="Proteomes" id="UP000325122">
    <property type="component" value="Unassembled WGS sequence"/>
</dbReference>
<dbReference type="InterPro" id="IPR019831">
    <property type="entry name" value="Mn/Fe_SOD_N"/>
</dbReference>
<keyword evidence="3 5" id="KW-0479">Metal-binding</keyword>
<keyword evidence="6" id="KW-0732">Signal</keyword>
<dbReference type="InterPro" id="IPR036324">
    <property type="entry name" value="Mn/Fe_SOD_N_sf"/>
</dbReference>
<dbReference type="GO" id="GO:0005737">
    <property type="term" value="C:cytoplasm"/>
    <property type="evidence" value="ECO:0007669"/>
    <property type="project" value="TreeGrafter"/>
</dbReference>
<dbReference type="InterPro" id="IPR036314">
    <property type="entry name" value="SOD_C_sf"/>
</dbReference>
<reference evidence="9 10" key="1">
    <citation type="submission" date="2019-09" db="EMBL/GenBank/DDBJ databases">
        <authorList>
            <person name="Kevbrin V."/>
            <person name="Grouzdev D.S."/>
        </authorList>
    </citation>
    <scope>NUCLEOTIDE SEQUENCE [LARGE SCALE GENOMIC DNA]</scope>
    <source>
        <strain evidence="9 10">G-192</strain>
    </source>
</reference>
<feature type="chain" id="PRO_5024316218" description="superoxide dismutase" evidence="6">
    <location>
        <begin position="23"/>
        <end position="263"/>
    </location>
</feature>
<feature type="binding site" evidence="5">
    <location>
        <position position="83"/>
    </location>
    <ligand>
        <name>Mn(2+)</name>
        <dbReference type="ChEBI" id="CHEBI:29035"/>
    </ligand>
</feature>
<evidence type="ECO:0000256" key="4">
    <source>
        <dbReference type="ARBA" id="ARBA00023002"/>
    </source>
</evidence>
<comment type="caution">
    <text evidence="9">The sequence shown here is derived from an EMBL/GenBank/DDBJ whole genome shotgun (WGS) entry which is preliminary data.</text>
</comment>
<dbReference type="GO" id="GO:0046872">
    <property type="term" value="F:metal ion binding"/>
    <property type="evidence" value="ECO:0007669"/>
    <property type="project" value="UniProtKB-KW"/>
</dbReference>
<protein>
    <recommendedName>
        <fullName evidence="2">superoxide dismutase</fullName>
        <ecNumber evidence="2">1.15.1.1</ecNumber>
    </recommendedName>
</protein>
<evidence type="ECO:0000256" key="2">
    <source>
        <dbReference type="ARBA" id="ARBA00012682"/>
    </source>
</evidence>
<feature type="signal peptide" evidence="6">
    <location>
        <begin position="1"/>
        <end position="22"/>
    </location>
</feature>
<proteinExistence type="inferred from homology"/>
<dbReference type="EMBL" id="VWOJ01000002">
    <property type="protein sequence ID" value="KAA5803842.1"/>
    <property type="molecule type" value="Genomic_DNA"/>
</dbReference>
<dbReference type="InterPro" id="IPR001189">
    <property type="entry name" value="Mn/Fe_SOD"/>
</dbReference>
<evidence type="ECO:0000259" key="7">
    <source>
        <dbReference type="Pfam" id="PF00081"/>
    </source>
</evidence>
<dbReference type="SUPFAM" id="SSF54719">
    <property type="entry name" value="Fe,Mn superoxide dismutase (SOD), C-terminal domain"/>
    <property type="match status" value="1"/>
</dbReference>
<feature type="binding site" evidence="5">
    <location>
        <position position="226"/>
    </location>
    <ligand>
        <name>Mn(2+)</name>
        <dbReference type="ChEBI" id="CHEBI:29035"/>
    </ligand>
</feature>
<sequence length="263" mass="27689">MTCQTSLRAILAALAGAGLITAAACGETGTEGAANAAGAANTEGAAAAHADEHAADWRFELAPLPYAADFLEPVIDAETMEIHHGLHHQAYVNGLNAALEDRPDLQGVALEDLLAQVSGLPVAFRNHGGGHWNHDFFWNSMTAPGTGGAPSADFAAAIDDAFGSLDAMKDAFNRAGGGQFGSGWAWLIVNEAGALEITATPNQDNPLMDVAAVRGTPILGNDVWEHAYYLNYRNRRGEYLAAWWDVVDWSVASERFEAAASAD</sequence>
<dbReference type="EC" id="1.15.1.1" evidence="2"/>
<keyword evidence="10" id="KW-1185">Reference proteome</keyword>
<dbReference type="GO" id="GO:0004784">
    <property type="term" value="F:superoxide dismutase activity"/>
    <property type="evidence" value="ECO:0007669"/>
    <property type="project" value="UniProtKB-EC"/>
</dbReference>
<dbReference type="PANTHER" id="PTHR43595:SF2">
    <property type="entry name" value="SMALL RIBOSOMAL SUBUNIT PROTEIN MS42"/>
    <property type="match status" value="1"/>
</dbReference>
<dbReference type="Gene3D" id="3.55.40.20">
    <property type="entry name" value="Iron/manganese superoxide dismutase, C-terminal domain"/>
    <property type="match status" value="1"/>
</dbReference>
<evidence type="ECO:0000256" key="5">
    <source>
        <dbReference type="PIRSR" id="PIRSR000349-1"/>
    </source>
</evidence>
<dbReference type="InterPro" id="IPR019832">
    <property type="entry name" value="Mn/Fe_SOD_C"/>
</dbReference>
<dbReference type="PIRSF" id="PIRSF000349">
    <property type="entry name" value="SODismutase"/>
    <property type="match status" value="1"/>
</dbReference>
<dbReference type="PANTHER" id="PTHR43595">
    <property type="entry name" value="37S RIBOSOMAL PROTEIN S26, MITOCHONDRIAL"/>
    <property type="match status" value="1"/>
</dbReference>
<feature type="binding site" evidence="5">
    <location>
        <position position="134"/>
    </location>
    <ligand>
        <name>Mn(2+)</name>
        <dbReference type="ChEBI" id="CHEBI:29035"/>
    </ligand>
</feature>
<evidence type="ECO:0000256" key="3">
    <source>
        <dbReference type="ARBA" id="ARBA00022723"/>
    </source>
</evidence>
<evidence type="ECO:0000313" key="9">
    <source>
        <dbReference type="EMBL" id="KAA5803842.1"/>
    </source>
</evidence>
<feature type="binding site" evidence="5">
    <location>
        <position position="222"/>
    </location>
    <ligand>
        <name>Mn(2+)</name>
        <dbReference type="ChEBI" id="CHEBI:29035"/>
    </ligand>
</feature>